<dbReference type="InterPro" id="IPR011043">
    <property type="entry name" value="Gal_Oxase/kelch_b-propeller"/>
</dbReference>
<comment type="caution">
    <text evidence="2">The sequence shown here is derived from an EMBL/GenBank/DDBJ whole genome shotgun (WGS) entry which is preliminary data.</text>
</comment>
<dbReference type="InterPro" id="IPR005174">
    <property type="entry name" value="KIB1-4_b-propeller"/>
</dbReference>
<dbReference type="EMBL" id="QGNW01000013">
    <property type="protein sequence ID" value="RVX17335.1"/>
    <property type="molecule type" value="Genomic_DNA"/>
</dbReference>
<dbReference type="CDD" id="cd22157">
    <property type="entry name" value="F-box_AtFBW1-like"/>
    <property type="match status" value="1"/>
</dbReference>
<dbReference type="InterPro" id="IPR050796">
    <property type="entry name" value="SCF_F-box_component"/>
</dbReference>
<dbReference type="SMART" id="SM00256">
    <property type="entry name" value="FBOX"/>
    <property type="match status" value="1"/>
</dbReference>
<dbReference type="Pfam" id="PF03478">
    <property type="entry name" value="Beta-prop_KIB1-4"/>
    <property type="match status" value="1"/>
</dbReference>
<dbReference type="InterPro" id="IPR001810">
    <property type="entry name" value="F-box_dom"/>
</dbReference>
<dbReference type="Proteomes" id="UP000288805">
    <property type="component" value="Unassembled WGS sequence"/>
</dbReference>
<protein>
    <submittedName>
        <fullName evidence="2">F-box only protein 13</fullName>
    </submittedName>
</protein>
<evidence type="ECO:0000259" key="1">
    <source>
        <dbReference type="PROSITE" id="PS50181"/>
    </source>
</evidence>
<dbReference type="AlphaFoldDB" id="A0A438K822"/>
<sequence>MGEFCSWARGCAAGEGGLGRGVYSCREACNSTMGKRLCCNGRWRKVLQSFQAADGSCPGVDVAARRGVAGCGCGCGTSYMGGGTPKATWHRDLCNEGVKGHLSLFLFYPNPHPHPHPRAFQFQFTVCLSMQTDGGFCAPMASRKRKFPLDDLNQDLLERVLSWLPTSVFFRLTSVCKRWKSIADSATFQLACSQIPSRDPWFFMVDPHLNQWVVFDSAERNWKTLNHPPLLQLNPNINSIPVAAHGGLICFRNSSGHYIVCNPVTGSTRQLPPLDKPPQNQSLHAIAMNSFSTSHHSYKLVLVYGELSSLTFRIYNSSVNLWEEEIRLSRKAENPENSFQSDPDDDDETVYFLSITGNVVATNMQRSPSKQYSSVITRKDGGEEIVYFLSSSGTVVSCNLTSKLFYEYPKLLPALSEYSIDIVESKGELLVVVLSEFLETASLRVWKFDEDTRAWRQIAAMPPAMSHEFYGKKVDINCAAAGHQILICINSGELCRYVLCDLVANEWIELPQCIKEDEAKEFMSAFSFEPRIEASV</sequence>
<dbReference type="Gene3D" id="2.120.10.80">
    <property type="entry name" value="Kelch-type beta propeller"/>
    <property type="match status" value="1"/>
</dbReference>
<dbReference type="SUPFAM" id="SSF81383">
    <property type="entry name" value="F-box domain"/>
    <property type="match status" value="1"/>
</dbReference>
<dbReference type="PROSITE" id="PS50181">
    <property type="entry name" value="FBOX"/>
    <property type="match status" value="1"/>
</dbReference>
<dbReference type="Gene3D" id="1.20.1280.50">
    <property type="match status" value="1"/>
</dbReference>
<name>A0A438K822_VITVI</name>
<evidence type="ECO:0000313" key="2">
    <source>
        <dbReference type="EMBL" id="RVX17335.1"/>
    </source>
</evidence>
<dbReference type="Pfam" id="PF00646">
    <property type="entry name" value="F-box"/>
    <property type="match status" value="1"/>
</dbReference>
<gene>
    <name evidence="2" type="primary">FBX13_0</name>
    <name evidence="2" type="ORF">CK203_003807</name>
</gene>
<feature type="domain" description="F-box" evidence="1">
    <location>
        <begin position="146"/>
        <end position="191"/>
    </location>
</feature>
<organism evidence="2 3">
    <name type="scientific">Vitis vinifera</name>
    <name type="common">Grape</name>
    <dbReference type="NCBI Taxonomy" id="29760"/>
    <lineage>
        <taxon>Eukaryota</taxon>
        <taxon>Viridiplantae</taxon>
        <taxon>Streptophyta</taxon>
        <taxon>Embryophyta</taxon>
        <taxon>Tracheophyta</taxon>
        <taxon>Spermatophyta</taxon>
        <taxon>Magnoliopsida</taxon>
        <taxon>eudicotyledons</taxon>
        <taxon>Gunneridae</taxon>
        <taxon>Pentapetalae</taxon>
        <taxon>rosids</taxon>
        <taxon>Vitales</taxon>
        <taxon>Vitaceae</taxon>
        <taxon>Viteae</taxon>
        <taxon>Vitis</taxon>
    </lineage>
</organism>
<dbReference type="InterPro" id="IPR036047">
    <property type="entry name" value="F-box-like_dom_sf"/>
</dbReference>
<reference evidence="2 3" key="1">
    <citation type="journal article" date="2018" name="PLoS Genet.">
        <title>Population sequencing reveals clonal diversity and ancestral inbreeding in the grapevine cultivar Chardonnay.</title>
        <authorList>
            <person name="Roach M.J."/>
            <person name="Johnson D.L."/>
            <person name="Bohlmann J."/>
            <person name="van Vuuren H.J."/>
            <person name="Jones S.J."/>
            <person name="Pretorius I.S."/>
            <person name="Schmidt S.A."/>
            <person name="Borneman A.R."/>
        </authorList>
    </citation>
    <scope>NUCLEOTIDE SEQUENCE [LARGE SCALE GENOMIC DNA]</scope>
    <source>
        <strain evidence="3">cv. Chardonnay</strain>
        <tissue evidence="2">Leaf</tissue>
    </source>
</reference>
<dbReference type="InterPro" id="IPR015915">
    <property type="entry name" value="Kelch-typ_b-propeller"/>
</dbReference>
<evidence type="ECO:0000313" key="3">
    <source>
        <dbReference type="Proteomes" id="UP000288805"/>
    </source>
</evidence>
<dbReference type="PANTHER" id="PTHR31672:SF7">
    <property type="entry name" value="F-BOX DOMAIN-CONTAINING PROTEIN"/>
    <property type="match status" value="1"/>
</dbReference>
<dbReference type="SUPFAM" id="SSF50965">
    <property type="entry name" value="Galactose oxidase, central domain"/>
    <property type="match status" value="1"/>
</dbReference>
<dbReference type="PANTHER" id="PTHR31672">
    <property type="entry name" value="BNACNNG10540D PROTEIN"/>
    <property type="match status" value="1"/>
</dbReference>
<proteinExistence type="predicted"/>
<accession>A0A438K822</accession>